<sequence length="64" mass="6673">MSPGVITPVPFAKTGTKSVLPPRVIVAARESKEVIVGAATAVTWVVELVLICVMPFRVAVATTP</sequence>
<evidence type="ECO:0000256" key="1">
    <source>
        <dbReference type="SAM" id="Phobius"/>
    </source>
</evidence>
<keyword evidence="1" id="KW-1133">Transmembrane helix</keyword>
<protein>
    <submittedName>
        <fullName evidence="2">Unannotated protein</fullName>
    </submittedName>
</protein>
<dbReference type="EMBL" id="CAETWZ010000166">
    <property type="protein sequence ID" value="CAB4368475.1"/>
    <property type="molecule type" value="Genomic_DNA"/>
</dbReference>
<feature type="transmembrane region" description="Helical" evidence="1">
    <location>
        <begin position="34"/>
        <end position="56"/>
    </location>
</feature>
<dbReference type="AlphaFoldDB" id="A0A6J6AHY0"/>
<gene>
    <name evidence="2" type="ORF">UFOPK4179_01277</name>
</gene>
<proteinExistence type="predicted"/>
<organism evidence="2">
    <name type="scientific">freshwater metagenome</name>
    <dbReference type="NCBI Taxonomy" id="449393"/>
    <lineage>
        <taxon>unclassified sequences</taxon>
        <taxon>metagenomes</taxon>
        <taxon>ecological metagenomes</taxon>
    </lineage>
</organism>
<name>A0A6J6AHY0_9ZZZZ</name>
<reference evidence="2" key="1">
    <citation type="submission" date="2020-05" db="EMBL/GenBank/DDBJ databases">
        <authorList>
            <person name="Chiriac C."/>
            <person name="Salcher M."/>
            <person name="Ghai R."/>
            <person name="Kavagutti S V."/>
        </authorList>
    </citation>
    <scope>NUCLEOTIDE SEQUENCE</scope>
</reference>
<keyword evidence="1" id="KW-0812">Transmembrane</keyword>
<accession>A0A6J6AHY0</accession>
<keyword evidence="1" id="KW-0472">Membrane</keyword>
<evidence type="ECO:0000313" key="2">
    <source>
        <dbReference type="EMBL" id="CAB4368475.1"/>
    </source>
</evidence>